<organism evidence="11 12">
    <name type="scientific">Porites lobata</name>
    <dbReference type="NCBI Taxonomy" id="104759"/>
    <lineage>
        <taxon>Eukaryota</taxon>
        <taxon>Metazoa</taxon>
        <taxon>Cnidaria</taxon>
        <taxon>Anthozoa</taxon>
        <taxon>Hexacorallia</taxon>
        <taxon>Scleractinia</taxon>
        <taxon>Fungiina</taxon>
        <taxon>Poritidae</taxon>
        <taxon>Porites</taxon>
    </lineage>
</organism>
<dbReference type="InterPro" id="IPR036465">
    <property type="entry name" value="vWFA_dom_sf"/>
</dbReference>
<feature type="transmembrane region" description="Helical" evidence="7">
    <location>
        <begin position="849"/>
        <end position="872"/>
    </location>
</feature>
<keyword evidence="3 7" id="KW-1133">Transmembrane helix</keyword>
<dbReference type="Proteomes" id="UP001159405">
    <property type="component" value="Unassembled WGS sequence"/>
</dbReference>
<feature type="region of interest" description="Disordered" evidence="6">
    <location>
        <begin position="391"/>
        <end position="415"/>
    </location>
</feature>
<sequence length="924" mass="101826">KAVIKTLISSTAESLSPTVIAMGVEYWILLIVFIGCYKRSGQTCPHQPRVAFAVDSSQSISSREFKDQLTLVASIVTNSLTSPKDVAVALYNTQVRVNITFDRFNSFTNLRNAISDLPLLDSAKEESDLVNLFNTKFTKLPEVFMMIKKERNATYSAGFKIPDGRLGRVKKIAVTFGVKSNIGSIADFHRVFQYKKSEEFNPYSQYSKISETLCYALVSPSTSVPKTENSPRQPVGTSSNLPSHILNSVPYDISSTLATGMNYSALKSPLMTASSLTASYILSTQNGFNETNDSFPTIKRTSSLILATYASHMTYSGQGKTSLSKGSVSLSIKPSQGASTKPSSLTVMSKKRDLPQTVNTEKQGFLPTRKWTSSFFQTTCASHMTPYPAQGKTFPSITPSLGKSTRPSSTISVSSQEGDLSETTNFLSSSVKIVPSTAVKELITQTVNGSIEVKNDDFIDKLLGVCHIFVAQISTFEGIQLGSLDADNSTVIFPRGVFGHVSNKRNETGVLITLVFDPFQQLQEQEAFTSFGADHYIVSKIVNAFTRPSPLYPLPRPIQIKMRHFEDAYHEPNCVFWDYTNAGLSAKFGKWSRRGCRVFYSNDGLTECHCDHMTNYAVLMRVKEQVLDVSDEFILTVITYIGCSVSIFSAFLTVITFLSLPIIKSEITKIHLNLSIAVGIAQVLFLAAGSEKLVGKTVICKLYTGLSFYFFMSVFTWMFVEGVHLYQMIVIAFVSRSMMNFYVALGWGLPACAVVITSSIAQDGFGTPKFCWLSSVGGAIWGFVGPAVAVIGINLFVLVRVLCVRVNINKEEGTKAQLRTTARVSLVLLPLLGISWVFGVFAVNDDTVVFQYIFTISNSIQGLLIFAFHCAGNSEVRHEFQRKASHLSLMRGFTSPSSPTTIRMSRISQQYFNKKKNGWVGGKL</sequence>
<dbReference type="SUPFAM" id="SSF81321">
    <property type="entry name" value="Family A G protein-coupled receptor-like"/>
    <property type="match status" value="1"/>
</dbReference>
<dbReference type="InterPro" id="IPR046338">
    <property type="entry name" value="GAIN_dom_sf"/>
</dbReference>
<dbReference type="PROSITE" id="PS50221">
    <property type="entry name" value="GAIN_B"/>
    <property type="match status" value="1"/>
</dbReference>
<protein>
    <submittedName>
        <fullName evidence="11">Uncharacterized protein</fullName>
    </submittedName>
</protein>
<dbReference type="EMBL" id="CALNXK010000081">
    <property type="protein sequence ID" value="CAH3147436.1"/>
    <property type="molecule type" value="Genomic_DNA"/>
</dbReference>
<name>A0ABN8PNA9_9CNID</name>
<feature type="non-terminal residue" evidence="11">
    <location>
        <position position="1"/>
    </location>
</feature>
<evidence type="ECO:0000313" key="11">
    <source>
        <dbReference type="EMBL" id="CAH3147436.1"/>
    </source>
</evidence>
<accession>A0ABN8PNA9</accession>
<dbReference type="InterPro" id="IPR017981">
    <property type="entry name" value="GPCR_2-like_7TM"/>
</dbReference>
<evidence type="ECO:0000259" key="8">
    <source>
        <dbReference type="PROSITE" id="PS50221"/>
    </source>
</evidence>
<dbReference type="SUPFAM" id="SSF53300">
    <property type="entry name" value="vWA-like"/>
    <property type="match status" value="1"/>
</dbReference>
<evidence type="ECO:0000259" key="10">
    <source>
        <dbReference type="PROSITE" id="PS50261"/>
    </source>
</evidence>
<reference evidence="11 12" key="1">
    <citation type="submission" date="2022-05" db="EMBL/GenBank/DDBJ databases">
        <authorList>
            <consortium name="Genoscope - CEA"/>
            <person name="William W."/>
        </authorList>
    </citation>
    <scope>NUCLEOTIDE SEQUENCE [LARGE SCALE GENOMIC DNA]</scope>
</reference>
<evidence type="ECO:0000256" key="5">
    <source>
        <dbReference type="ARBA" id="ARBA00023157"/>
    </source>
</evidence>
<dbReference type="Pfam" id="PF00092">
    <property type="entry name" value="VWA"/>
    <property type="match status" value="1"/>
</dbReference>
<dbReference type="Gene3D" id="3.40.50.410">
    <property type="entry name" value="von Willebrand factor, type A domain"/>
    <property type="match status" value="1"/>
</dbReference>
<keyword evidence="2 7" id="KW-0812">Transmembrane</keyword>
<comment type="subcellular location">
    <subcellularLocation>
        <location evidence="1">Membrane</location>
        <topology evidence="1">Multi-pass membrane protein</topology>
    </subcellularLocation>
</comment>
<feature type="transmembrane region" description="Helical" evidence="7">
    <location>
        <begin position="633"/>
        <end position="658"/>
    </location>
</feature>
<dbReference type="Gene3D" id="1.20.1070.10">
    <property type="entry name" value="Rhodopsin 7-helix transmembrane proteins"/>
    <property type="match status" value="1"/>
</dbReference>
<evidence type="ECO:0000256" key="6">
    <source>
        <dbReference type="SAM" id="MobiDB-lite"/>
    </source>
</evidence>
<dbReference type="PROSITE" id="PS50234">
    <property type="entry name" value="VWFA"/>
    <property type="match status" value="1"/>
</dbReference>
<dbReference type="PRINTS" id="PR00249">
    <property type="entry name" value="GPCRSECRETIN"/>
</dbReference>
<evidence type="ECO:0000256" key="1">
    <source>
        <dbReference type="ARBA" id="ARBA00004141"/>
    </source>
</evidence>
<feature type="domain" description="VWFA" evidence="9">
    <location>
        <begin position="49"/>
        <end position="176"/>
    </location>
</feature>
<dbReference type="Pfam" id="PF01825">
    <property type="entry name" value="GPS"/>
    <property type="match status" value="1"/>
</dbReference>
<dbReference type="InterPro" id="IPR000203">
    <property type="entry name" value="GPS"/>
</dbReference>
<feature type="compositionally biased region" description="Polar residues" evidence="6">
    <location>
        <begin position="393"/>
        <end position="403"/>
    </location>
</feature>
<evidence type="ECO:0000256" key="3">
    <source>
        <dbReference type="ARBA" id="ARBA00022989"/>
    </source>
</evidence>
<feature type="transmembrane region" description="Helical" evidence="7">
    <location>
        <begin position="708"/>
        <end position="734"/>
    </location>
</feature>
<evidence type="ECO:0000256" key="4">
    <source>
        <dbReference type="ARBA" id="ARBA00023136"/>
    </source>
</evidence>
<keyword evidence="4 7" id="KW-0472">Membrane</keyword>
<evidence type="ECO:0000259" key="9">
    <source>
        <dbReference type="PROSITE" id="PS50234"/>
    </source>
</evidence>
<dbReference type="InterPro" id="IPR000832">
    <property type="entry name" value="GPCR_2_secretin-like"/>
</dbReference>
<dbReference type="Gene3D" id="2.60.220.50">
    <property type="match status" value="1"/>
</dbReference>
<feature type="region of interest" description="Disordered" evidence="6">
    <location>
        <begin position="327"/>
        <end position="352"/>
    </location>
</feature>
<dbReference type="Pfam" id="PF00002">
    <property type="entry name" value="7tm_2"/>
    <property type="match status" value="1"/>
</dbReference>
<dbReference type="PANTHER" id="PTHR12011">
    <property type="entry name" value="ADHESION G-PROTEIN COUPLED RECEPTOR"/>
    <property type="match status" value="1"/>
</dbReference>
<dbReference type="InterPro" id="IPR002035">
    <property type="entry name" value="VWF_A"/>
</dbReference>
<feature type="domain" description="G-protein coupled receptors family 2 profile 2" evidence="10">
    <location>
        <begin position="635"/>
        <end position="873"/>
    </location>
</feature>
<evidence type="ECO:0000313" key="12">
    <source>
        <dbReference type="Proteomes" id="UP001159405"/>
    </source>
</evidence>
<gene>
    <name evidence="11" type="ORF">PLOB_00046098</name>
</gene>
<keyword evidence="12" id="KW-1185">Reference proteome</keyword>
<feature type="transmembrane region" description="Helical" evidence="7">
    <location>
        <begin position="741"/>
        <end position="760"/>
    </location>
</feature>
<feature type="transmembrane region" description="Helical" evidence="7">
    <location>
        <begin position="670"/>
        <end position="688"/>
    </location>
</feature>
<keyword evidence="5" id="KW-1015">Disulfide bond</keyword>
<dbReference type="PANTHER" id="PTHR12011:SF347">
    <property type="entry name" value="FI21270P1-RELATED"/>
    <property type="match status" value="1"/>
</dbReference>
<comment type="caution">
    <text evidence="11">The sequence shown here is derived from an EMBL/GenBank/DDBJ whole genome shotgun (WGS) entry which is preliminary data.</text>
</comment>
<feature type="transmembrane region" description="Helical" evidence="7">
    <location>
        <begin position="780"/>
        <end position="803"/>
    </location>
</feature>
<dbReference type="SMART" id="SM00303">
    <property type="entry name" value="GPS"/>
    <property type="match status" value="1"/>
</dbReference>
<feature type="transmembrane region" description="Helical" evidence="7">
    <location>
        <begin position="824"/>
        <end position="843"/>
    </location>
</feature>
<evidence type="ECO:0000256" key="7">
    <source>
        <dbReference type="SAM" id="Phobius"/>
    </source>
</evidence>
<dbReference type="PROSITE" id="PS50261">
    <property type="entry name" value="G_PROTEIN_RECEP_F2_4"/>
    <property type="match status" value="1"/>
</dbReference>
<feature type="compositionally biased region" description="Polar residues" evidence="6">
    <location>
        <begin position="327"/>
        <end position="347"/>
    </location>
</feature>
<feature type="compositionally biased region" description="Low complexity" evidence="6">
    <location>
        <begin position="404"/>
        <end position="415"/>
    </location>
</feature>
<dbReference type="InterPro" id="IPR057244">
    <property type="entry name" value="GAIN_B"/>
</dbReference>
<evidence type="ECO:0000256" key="2">
    <source>
        <dbReference type="ARBA" id="ARBA00022692"/>
    </source>
</evidence>
<feature type="domain" description="GAIN-B" evidence="8">
    <location>
        <begin position="469"/>
        <end position="626"/>
    </location>
</feature>
<proteinExistence type="predicted"/>